<evidence type="ECO:0000313" key="5">
    <source>
        <dbReference type="EMBL" id="MPN18234.1"/>
    </source>
</evidence>
<dbReference type="InterPro" id="IPR018490">
    <property type="entry name" value="cNMP-bd_dom_sf"/>
</dbReference>
<dbReference type="InterPro" id="IPR036390">
    <property type="entry name" value="WH_DNA-bd_sf"/>
</dbReference>
<dbReference type="GO" id="GO:0006355">
    <property type="term" value="P:regulation of DNA-templated transcription"/>
    <property type="evidence" value="ECO:0007669"/>
    <property type="project" value="InterPro"/>
</dbReference>
<name>A0A645G268_9ZZZZ</name>
<dbReference type="Gene3D" id="2.60.120.10">
    <property type="entry name" value="Jelly Rolls"/>
    <property type="match status" value="1"/>
</dbReference>
<dbReference type="InterPro" id="IPR014710">
    <property type="entry name" value="RmlC-like_jellyroll"/>
</dbReference>
<gene>
    <name evidence="5" type="ORF">SDC9_165593</name>
</gene>
<dbReference type="SUPFAM" id="SSF51206">
    <property type="entry name" value="cAMP-binding domain-like"/>
    <property type="match status" value="1"/>
</dbReference>
<dbReference type="InterPro" id="IPR012318">
    <property type="entry name" value="HTH_CRP"/>
</dbReference>
<protein>
    <recommendedName>
        <fullName evidence="4">HTH crp-type domain-containing protein</fullName>
    </recommendedName>
</protein>
<evidence type="ECO:0000256" key="1">
    <source>
        <dbReference type="ARBA" id="ARBA00023015"/>
    </source>
</evidence>
<dbReference type="SUPFAM" id="SSF46785">
    <property type="entry name" value="Winged helix' DNA-binding domain"/>
    <property type="match status" value="1"/>
</dbReference>
<dbReference type="Pfam" id="PF13545">
    <property type="entry name" value="HTH_Crp_2"/>
    <property type="match status" value="1"/>
</dbReference>
<keyword evidence="3" id="KW-0804">Transcription</keyword>
<evidence type="ECO:0000259" key="4">
    <source>
        <dbReference type="PROSITE" id="PS51063"/>
    </source>
</evidence>
<accession>A0A645G268</accession>
<keyword evidence="1" id="KW-0805">Transcription regulation</keyword>
<organism evidence="5">
    <name type="scientific">bioreactor metagenome</name>
    <dbReference type="NCBI Taxonomy" id="1076179"/>
    <lineage>
        <taxon>unclassified sequences</taxon>
        <taxon>metagenomes</taxon>
        <taxon>ecological metagenomes</taxon>
    </lineage>
</organism>
<dbReference type="GO" id="GO:0003677">
    <property type="term" value="F:DNA binding"/>
    <property type="evidence" value="ECO:0007669"/>
    <property type="project" value="UniProtKB-KW"/>
</dbReference>
<dbReference type="SMART" id="SM00419">
    <property type="entry name" value="HTH_CRP"/>
    <property type="match status" value="1"/>
</dbReference>
<proteinExistence type="predicted"/>
<keyword evidence="2" id="KW-0238">DNA-binding</keyword>
<dbReference type="PRINTS" id="PR00034">
    <property type="entry name" value="HTHCRP"/>
</dbReference>
<dbReference type="PROSITE" id="PS51063">
    <property type="entry name" value="HTH_CRP_2"/>
    <property type="match status" value="1"/>
</dbReference>
<dbReference type="AlphaFoldDB" id="A0A645G268"/>
<comment type="caution">
    <text evidence="5">The sequence shown here is derived from an EMBL/GenBank/DDBJ whole genome shotgun (WGS) entry which is preliminary data.</text>
</comment>
<evidence type="ECO:0000256" key="3">
    <source>
        <dbReference type="ARBA" id="ARBA00023163"/>
    </source>
</evidence>
<evidence type="ECO:0000256" key="2">
    <source>
        <dbReference type="ARBA" id="ARBA00023125"/>
    </source>
</evidence>
<sequence length="156" mass="18195">MYILGKNYVINEVIMDGKFASISADAYETSLILSIPKDNFMKAMSLDWNFNYKIICSMSKKIRRLYRQLKNTVPLKIERKVAAKLWKLSKDYGKTVKEGEEIALNITVNDIAEMLGSSRETISRAIKELKEHELIVTDKRRIIVKDREKLAEFFRK</sequence>
<dbReference type="EMBL" id="VSSQ01065518">
    <property type="protein sequence ID" value="MPN18234.1"/>
    <property type="molecule type" value="Genomic_DNA"/>
</dbReference>
<feature type="domain" description="HTH crp-type" evidence="4">
    <location>
        <begin position="75"/>
        <end position="148"/>
    </location>
</feature>
<reference evidence="5" key="1">
    <citation type="submission" date="2019-08" db="EMBL/GenBank/DDBJ databases">
        <authorList>
            <person name="Kucharzyk K."/>
            <person name="Murdoch R.W."/>
            <person name="Higgins S."/>
            <person name="Loffler F."/>
        </authorList>
    </citation>
    <scope>NUCLEOTIDE SEQUENCE</scope>
</reference>